<protein>
    <recommendedName>
        <fullName evidence="3">Lipoprotein</fullName>
    </recommendedName>
</protein>
<evidence type="ECO:0000313" key="2">
    <source>
        <dbReference type="Proteomes" id="UP000273889"/>
    </source>
</evidence>
<comment type="caution">
    <text evidence="1">The sequence shown here is derived from an EMBL/GenBank/DDBJ whole genome shotgun (WGS) entry which is preliminary data.</text>
</comment>
<evidence type="ECO:0000313" key="1">
    <source>
        <dbReference type="EMBL" id="RKI89300.1"/>
    </source>
</evidence>
<reference evidence="1 2" key="1">
    <citation type="submission" date="2018-09" db="EMBL/GenBank/DDBJ databases">
        <title>Murine metabolic-syndrome-specific gut microbial biobank.</title>
        <authorList>
            <person name="Liu C."/>
        </authorList>
    </citation>
    <scope>NUCLEOTIDE SEQUENCE [LARGE SCALE GENOMIC DNA]</scope>
    <source>
        <strain evidence="1 2">WYJ21-P61</strain>
    </source>
</reference>
<dbReference type="RefSeq" id="WP_120359139.1">
    <property type="nucleotide sequence ID" value="NZ_JBCLSL010000001.1"/>
</dbReference>
<proteinExistence type="predicted"/>
<sequence length="276" mass="31414">MQSHTTPYLELKCGGSRKMMREVFVRFCKIVMMMCLASGLLAGCGSEDVDSDTGVEGQRIASSMQDYVQLVLDFDQKARNGQIQGAPMGDRQVAILERALENGGRVSRTDYEQAWASYRQCVVNKGYTAPPIMKVGEFYQAQWSMASVEGQEAREEKLREDDMACGMAEMLNVNEVYQRQNSNPNLYRNPSEGVVDCLHRNNLVKTAYTAKDYDEENRRFDKYWNDRRMGRAPTIAETHGHFSFDYSDVDAATCLANNHEAMDVQEYKPPEWKPFG</sequence>
<name>A0AB37P093_9BIFI</name>
<dbReference type="Proteomes" id="UP000273889">
    <property type="component" value="Unassembled WGS sequence"/>
</dbReference>
<dbReference type="AlphaFoldDB" id="A0AB37P093"/>
<evidence type="ECO:0008006" key="3">
    <source>
        <dbReference type="Google" id="ProtNLM"/>
    </source>
</evidence>
<organism evidence="1 2">
    <name type="scientific">Bifidobacterium pseudolongum</name>
    <dbReference type="NCBI Taxonomy" id="1694"/>
    <lineage>
        <taxon>Bacteria</taxon>
        <taxon>Bacillati</taxon>
        <taxon>Actinomycetota</taxon>
        <taxon>Actinomycetes</taxon>
        <taxon>Bifidobacteriales</taxon>
        <taxon>Bifidobacteriaceae</taxon>
        <taxon>Bifidobacterium</taxon>
    </lineage>
</organism>
<gene>
    <name evidence="1" type="ORF">D7V89_02950</name>
</gene>
<dbReference type="EMBL" id="RAYV01000001">
    <property type="protein sequence ID" value="RKI89300.1"/>
    <property type="molecule type" value="Genomic_DNA"/>
</dbReference>
<accession>A0AB37P093</accession>